<feature type="region of interest" description="Disordered" evidence="3">
    <location>
        <begin position="199"/>
        <end position="271"/>
    </location>
</feature>
<dbReference type="InterPro" id="IPR002347">
    <property type="entry name" value="SDR_fam"/>
</dbReference>
<evidence type="ECO:0000256" key="3">
    <source>
        <dbReference type="SAM" id="MobiDB-lite"/>
    </source>
</evidence>
<comment type="similarity">
    <text evidence="1">Belongs to the short-chain dehydrogenases/reductases (SDR) family.</text>
</comment>
<sequence>MVLVTGVSSGSLELARECAHHGYDLVIAAEDDLVHEAAAPCAYTEPRCTLRAGERRVSTALLNAGIGHAGAFRETDPGDLARVIDVNASSTVHLARRLLADMAERGDDRLLIFTSSVAAETSGPCHAVYDASKAFLYSFAQAALHHEVQGTGVTVTALPPVRRTHGLLRAGLLGARPGRSKKDDPALVTRQGYRALMAGRSRTSGRLRTRSAQGALHPRAPGRCQNRPARPLARPHGSGSRTAEIVDAEGRAKAASSRGKGAGVDSERWQP</sequence>
<keyword evidence="5" id="KW-1185">Reference proteome</keyword>
<dbReference type="SUPFAM" id="SSF51735">
    <property type="entry name" value="NAD(P)-binding Rossmann-fold domains"/>
    <property type="match status" value="1"/>
</dbReference>
<dbReference type="Proteomes" id="UP001519310">
    <property type="component" value="Unassembled WGS sequence"/>
</dbReference>
<evidence type="ECO:0000256" key="2">
    <source>
        <dbReference type="ARBA" id="ARBA00023002"/>
    </source>
</evidence>
<accession>A0ABS4KXW3</accession>
<keyword evidence="2" id="KW-0560">Oxidoreductase</keyword>
<reference evidence="4 5" key="1">
    <citation type="submission" date="2021-03" db="EMBL/GenBank/DDBJ databases">
        <title>Genomic Encyclopedia of Type Strains, Phase IV (KMG-IV): sequencing the most valuable type-strain genomes for metagenomic binning, comparative biology and taxonomic classification.</title>
        <authorList>
            <person name="Goeker M."/>
        </authorList>
    </citation>
    <scope>NUCLEOTIDE SEQUENCE [LARGE SCALE GENOMIC DNA]</scope>
    <source>
        <strain evidence="4 5">DSM 40526</strain>
    </source>
</reference>
<dbReference type="InterPro" id="IPR036291">
    <property type="entry name" value="NAD(P)-bd_dom_sf"/>
</dbReference>
<dbReference type="PANTHER" id="PTHR43391">
    <property type="entry name" value="RETINOL DEHYDROGENASE-RELATED"/>
    <property type="match status" value="1"/>
</dbReference>
<dbReference type="RefSeq" id="WP_189965593.1">
    <property type="nucleotide sequence ID" value="NZ_BMVL01000002.1"/>
</dbReference>
<proteinExistence type="inferred from homology"/>
<dbReference type="EMBL" id="JAGGLQ010000001">
    <property type="protein sequence ID" value="MBP2034878.1"/>
    <property type="molecule type" value="Genomic_DNA"/>
</dbReference>
<dbReference type="Gene3D" id="3.40.50.720">
    <property type="entry name" value="NAD(P)-binding Rossmann-like Domain"/>
    <property type="match status" value="1"/>
</dbReference>
<organism evidence="4 5">
    <name type="scientific">Streptomyces avidinii</name>
    <dbReference type="NCBI Taxonomy" id="1895"/>
    <lineage>
        <taxon>Bacteria</taxon>
        <taxon>Bacillati</taxon>
        <taxon>Actinomycetota</taxon>
        <taxon>Actinomycetes</taxon>
        <taxon>Kitasatosporales</taxon>
        <taxon>Streptomycetaceae</taxon>
        <taxon>Streptomyces</taxon>
    </lineage>
</organism>
<evidence type="ECO:0000313" key="5">
    <source>
        <dbReference type="Proteomes" id="UP001519310"/>
    </source>
</evidence>
<gene>
    <name evidence="4" type="ORF">J2Z77_000662</name>
</gene>
<name>A0ABS4KXW3_STRAV</name>
<protein>
    <submittedName>
        <fullName evidence="4">Short-subunit dehydrogenase</fullName>
    </submittedName>
</protein>
<dbReference type="CDD" id="cd05233">
    <property type="entry name" value="SDR_c"/>
    <property type="match status" value="1"/>
</dbReference>
<comment type="caution">
    <text evidence="4">The sequence shown here is derived from an EMBL/GenBank/DDBJ whole genome shotgun (WGS) entry which is preliminary data.</text>
</comment>
<dbReference type="PANTHER" id="PTHR43391:SF12">
    <property type="entry name" value="OXIDOREDUCTASE EPHD-RELATED"/>
    <property type="match status" value="1"/>
</dbReference>
<evidence type="ECO:0000256" key="1">
    <source>
        <dbReference type="ARBA" id="ARBA00006484"/>
    </source>
</evidence>
<dbReference type="Pfam" id="PF00106">
    <property type="entry name" value="adh_short"/>
    <property type="match status" value="1"/>
</dbReference>
<evidence type="ECO:0000313" key="4">
    <source>
        <dbReference type="EMBL" id="MBP2034878.1"/>
    </source>
</evidence>